<feature type="region of interest" description="Disordered" evidence="21">
    <location>
        <begin position="398"/>
        <end position="496"/>
    </location>
</feature>
<dbReference type="InterPro" id="IPR000536">
    <property type="entry name" value="Nucl_hrmn_rcpt_lig-bd"/>
</dbReference>
<dbReference type="SMART" id="SM00430">
    <property type="entry name" value="HOLI"/>
    <property type="match status" value="1"/>
</dbReference>
<dbReference type="PROSITE" id="PS51999">
    <property type="entry name" value="ZF_GRF"/>
    <property type="match status" value="1"/>
</dbReference>
<dbReference type="InterPro" id="IPR050274">
    <property type="entry name" value="Nuclear_hormone_rcpt_NR2"/>
</dbReference>
<feature type="active site" evidence="17">
    <location>
        <position position="154"/>
    </location>
</feature>
<evidence type="ECO:0000259" key="22">
    <source>
        <dbReference type="PROSITE" id="PS51030"/>
    </source>
</evidence>
<evidence type="ECO:0000313" key="24">
    <source>
        <dbReference type="Proteomes" id="UP000095280"/>
    </source>
</evidence>
<reference evidence="25" key="1">
    <citation type="submission" date="2016-11" db="UniProtKB">
        <authorList>
            <consortium name="WormBaseParasite"/>
        </authorList>
    </citation>
    <scope>IDENTIFICATION</scope>
</reference>
<dbReference type="PRINTS" id="PR00398">
    <property type="entry name" value="STRDHORMONER"/>
</dbReference>
<comment type="cofactor">
    <cofactor evidence="2">
        <name>Mn(2+)</name>
        <dbReference type="ChEBI" id="CHEBI:29035"/>
    </cofactor>
</comment>
<evidence type="ECO:0000256" key="13">
    <source>
        <dbReference type="ARBA" id="ARBA00023125"/>
    </source>
</evidence>
<dbReference type="PROSITE" id="PS51030">
    <property type="entry name" value="NUCLEAR_REC_DBD_2"/>
    <property type="match status" value="1"/>
</dbReference>
<evidence type="ECO:0000256" key="15">
    <source>
        <dbReference type="ARBA" id="ARBA00023170"/>
    </source>
</evidence>
<evidence type="ECO:0000256" key="3">
    <source>
        <dbReference type="ARBA" id="ARBA00004123"/>
    </source>
</evidence>
<evidence type="ECO:0000256" key="5">
    <source>
        <dbReference type="ARBA" id="ARBA00012115"/>
    </source>
</evidence>
<dbReference type="PANTHER" id="PTHR24083">
    <property type="entry name" value="NUCLEAR HORMONE RECEPTOR"/>
    <property type="match status" value="1"/>
</dbReference>
<dbReference type="Pfam" id="PF00104">
    <property type="entry name" value="Hormone_recep"/>
    <property type="match status" value="1"/>
</dbReference>
<feature type="binding site" evidence="18">
    <location>
        <position position="195"/>
    </location>
    <ligand>
        <name>Mg(2+)</name>
        <dbReference type="ChEBI" id="CHEBI:18420"/>
        <label>1</label>
    </ligand>
</feature>
<keyword evidence="18" id="KW-0464">Manganese</keyword>
<dbReference type="InterPro" id="IPR020848">
    <property type="entry name" value="AP_endonuclease_F1_CS"/>
</dbReference>
<sequence length="923" mass="100638">KSLFIAGVAAGLTSVLAFIWASQSVWHFNLYCFRGWLRDSLCKDVRRRRPTGQQPRPCRRIQRVLRLLPSPRRLLRCSRLLLRPAAPTARRRLPAGAGGPDDSVGSWPDGPGLSAAVGCDDDPAARVALDSERPLPADRISTSDGRGLVLITVYCPNADPSNEARMQFKMRYHRLLRLRADCLLRSGKHVIIAGDLNVSHRLIDHCETAEALPISGGDGEPAGRGSYSDALHQSFLAKPVRHWLDRLLVARQRDPALAAHRGELSSESDSNSDSNSDSGSADDADQRRFIDAFRQRHPDRRDAYTCWCSRTGARQTNYGNRIDYVLVSHSLADQLLDCDIQPEVSGSDHCPVLAVLSDGYPLSAPPDQPLPSLAAARLPEFAARQRRISDFLAPWRGAQQAPMPPAKQEPPPASLKKRKQPQQQPQPAAKRRQASLSSFFAKPTPTPEVAAPAADSSVEKAAAESDSNGSVSASSASSTAASSSQQWRQLLTGPEKPPLCRGHGEACLLRTVKKDGPNRGRRFWVCPRPEGSAKNAEARCDTFLWEPLQPLIINQLSSPIPLQLTQPDSPTRNSPPPPPPLTRMPPLTPATGCRLCSICGDRATGRHYSAYSCEGCKGFFKRTVRKSLRYTCRDSRRCRIDKRQRNRCQYCRYMKCLAAGMQREAVQEERNRLAGGDRLVGPSAEAPSPGAATAAAAADLLPLPPAGRSRRCRSPVSGSFARSPLESDELRRRLLDAEAAWEAASTGAEVAGPAQLLAWTVWLLPVARLPPTDWARLLVACWRELQVAALASSSSPSCQSEPTAQLADAIRHLRPERLELACLKAAVLLKPEVPGLRCPELVSRARQQVYQTLELHCSAQPGRYCRLLLRLPALRSCSLRCCHLPEPPPLSLLAEALAASAAVEEVGTEPDATGDVAEVAGDA</sequence>
<dbReference type="GO" id="GO:0003700">
    <property type="term" value="F:DNA-binding transcription factor activity"/>
    <property type="evidence" value="ECO:0007669"/>
    <property type="project" value="InterPro"/>
</dbReference>
<feature type="site" description="Interaction with DNA substrate" evidence="19">
    <location>
        <position position="349"/>
    </location>
</feature>
<evidence type="ECO:0000256" key="8">
    <source>
        <dbReference type="ARBA" id="ARBA00022771"/>
    </source>
</evidence>
<dbReference type="PROSITE" id="PS51435">
    <property type="entry name" value="AP_NUCLEASE_F1_4"/>
    <property type="match status" value="1"/>
</dbReference>
<feature type="binding site" evidence="18">
    <location>
        <position position="349"/>
    </location>
    <ligand>
        <name>Mg(2+)</name>
        <dbReference type="ChEBI" id="CHEBI:18420"/>
        <label>1</label>
    </ligand>
</feature>
<dbReference type="GO" id="GO:0008270">
    <property type="term" value="F:zinc ion binding"/>
    <property type="evidence" value="ECO:0007669"/>
    <property type="project" value="UniProtKB-KW"/>
</dbReference>
<dbReference type="CDD" id="cd06916">
    <property type="entry name" value="NR_DBD_like"/>
    <property type="match status" value="1"/>
</dbReference>
<dbReference type="InterPro" id="IPR005135">
    <property type="entry name" value="Endo/exonuclease/phosphatase"/>
</dbReference>
<dbReference type="PROSITE" id="PS00728">
    <property type="entry name" value="AP_NUCLEASE_F1_3"/>
    <property type="match status" value="1"/>
</dbReference>
<keyword evidence="10" id="KW-0862">Zinc</keyword>
<evidence type="ECO:0000256" key="1">
    <source>
        <dbReference type="ARBA" id="ARBA00000493"/>
    </source>
</evidence>
<evidence type="ECO:0000256" key="20">
    <source>
        <dbReference type="PROSITE-ProRule" id="PRU01343"/>
    </source>
</evidence>
<comment type="similarity">
    <text evidence="4">Belongs to the DNA repair enzymes AP/ExoA family.</text>
</comment>
<evidence type="ECO:0000256" key="16">
    <source>
        <dbReference type="ARBA" id="ARBA00023242"/>
    </source>
</evidence>
<keyword evidence="13" id="KW-0238">DNA-binding</keyword>
<evidence type="ECO:0000256" key="14">
    <source>
        <dbReference type="ARBA" id="ARBA00023163"/>
    </source>
</evidence>
<dbReference type="GO" id="GO:0008311">
    <property type="term" value="F:double-stranded DNA 3'-5' DNA exonuclease activity"/>
    <property type="evidence" value="ECO:0007669"/>
    <property type="project" value="UniProtKB-EC"/>
</dbReference>
<dbReference type="InterPro" id="IPR010666">
    <property type="entry name" value="Znf_GRF"/>
</dbReference>
<feature type="compositionally biased region" description="Low complexity" evidence="21">
    <location>
        <begin position="464"/>
        <end position="484"/>
    </location>
</feature>
<comment type="subcellular location">
    <subcellularLocation>
        <location evidence="3">Nucleus</location>
    </subcellularLocation>
</comment>
<evidence type="ECO:0000256" key="7">
    <source>
        <dbReference type="ARBA" id="ARBA00022723"/>
    </source>
</evidence>
<keyword evidence="11 18" id="KW-0460">Magnesium</keyword>
<feature type="compositionally biased region" description="Low complexity" evidence="21">
    <location>
        <begin position="441"/>
        <end position="454"/>
    </location>
</feature>
<evidence type="ECO:0000256" key="18">
    <source>
        <dbReference type="PIRSR" id="PIRSR604808-2"/>
    </source>
</evidence>
<dbReference type="Gene3D" id="1.10.565.10">
    <property type="entry name" value="Retinoid X Receptor"/>
    <property type="match status" value="1"/>
</dbReference>
<evidence type="ECO:0000313" key="25">
    <source>
        <dbReference type="WBParaSite" id="maker-uti_cns_0002592-snap-gene-0.2-mRNA-1"/>
    </source>
</evidence>
<evidence type="ECO:0000256" key="2">
    <source>
        <dbReference type="ARBA" id="ARBA00001936"/>
    </source>
</evidence>
<keyword evidence="24" id="KW-1185">Reference proteome</keyword>
<accession>A0A1I8GNH1</accession>
<proteinExistence type="inferred from homology"/>
<feature type="compositionally biased region" description="Pro residues" evidence="21">
    <location>
        <begin position="573"/>
        <end position="585"/>
    </location>
</feature>
<evidence type="ECO:0000256" key="4">
    <source>
        <dbReference type="ARBA" id="ARBA00007092"/>
    </source>
</evidence>
<evidence type="ECO:0000256" key="11">
    <source>
        <dbReference type="ARBA" id="ARBA00022842"/>
    </source>
</evidence>
<comment type="cofactor">
    <cofactor evidence="18">
        <name>Mg(2+)</name>
        <dbReference type="ChEBI" id="CHEBI:18420"/>
    </cofactor>
    <cofactor evidence="18">
        <name>Mn(2+)</name>
        <dbReference type="ChEBI" id="CHEBI:29035"/>
    </cofactor>
    <text evidence="18">Probably binds two magnesium or manganese ions per subunit.</text>
</comment>
<feature type="active site" description="Proton donor/acceptor" evidence="17">
    <location>
        <position position="195"/>
    </location>
</feature>
<keyword evidence="8 20" id="KW-0863">Zinc-finger</keyword>
<feature type="binding site" evidence="18">
    <location>
        <position position="348"/>
    </location>
    <ligand>
        <name>Mg(2+)</name>
        <dbReference type="ChEBI" id="CHEBI:18420"/>
        <label>1</label>
    </ligand>
</feature>
<keyword evidence="9" id="KW-0378">Hydrolase</keyword>
<evidence type="ECO:0000256" key="17">
    <source>
        <dbReference type="PIRSR" id="PIRSR604808-1"/>
    </source>
</evidence>
<dbReference type="GO" id="GO:0004519">
    <property type="term" value="F:endonuclease activity"/>
    <property type="evidence" value="ECO:0007669"/>
    <property type="project" value="InterPro"/>
</dbReference>
<feature type="site" description="Transition state stabilizer" evidence="19">
    <location>
        <position position="197"/>
    </location>
</feature>
<evidence type="ECO:0000256" key="21">
    <source>
        <dbReference type="SAM" id="MobiDB-lite"/>
    </source>
</evidence>
<evidence type="ECO:0000256" key="12">
    <source>
        <dbReference type="ARBA" id="ARBA00023015"/>
    </source>
</evidence>
<dbReference type="SUPFAM" id="SSF56219">
    <property type="entry name" value="DNase I-like"/>
    <property type="match status" value="1"/>
</dbReference>
<dbReference type="InterPro" id="IPR036691">
    <property type="entry name" value="Endo/exonu/phosph_ase_sf"/>
</dbReference>
<dbReference type="Pfam" id="PF06839">
    <property type="entry name" value="Zn_ribbon_GRF"/>
    <property type="match status" value="1"/>
</dbReference>
<dbReference type="InterPro" id="IPR035500">
    <property type="entry name" value="NHR-like_dom_sf"/>
</dbReference>
<dbReference type="FunFam" id="3.30.50.10:FF:000006">
    <property type="entry name" value="Nuclear receptor subfamily 5 group A member"/>
    <property type="match status" value="1"/>
</dbReference>
<evidence type="ECO:0000256" key="10">
    <source>
        <dbReference type="ARBA" id="ARBA00022833"/>
    </source>
</evidence>
<dbReference type="SUPFAM" id="SSF57716">
    <property type="entry name" value="Glucocorticoid receptor-like (DNA-binding domain)"/>
    <property type="match status" value="1"/>
</dbReference>
<dbReference type="SMART" id="SM00399">
    <property type="entry name" value="ZnF_C4"/>
    <property type="match status" value="1"/>
</dbReference>
<keyword evidence="16" id="KW-0539">Nucleus</keyword>
<feature type="site" description="Important for catalytic activity" evidence="19">
    <location>
        <position position="323"/>
    </location>
</feature>
<dbReference type="Gene3D" id="3.60.10.10">
    <property type="entry name" value="Endonuclease/exonuclease/phosphatase"/>
    <property type="match status" value="1"/>
</dbReference>
<keyword evidence="14" id="KW-0804">Transcription</keyword>
<organism evidence="24 25">
    <name type="scientific">Macrostomum lignano</name>
    <dbReference type="NCBI Taxonomy" id="282301"/>
    <lineage>
        <taxon>Eukaryota</taxon>
        <taxon>Metazoa</taxon>
        <taxon>Spiralia</taxon>
        <taxon>Lophotrochozoa</taxon>
        <taxon>Platyhelminthes</taxon>
        <taxon>Rhabditophora</taxon>
        <taxon>Macrostomorpha</taxon>
        <taxon>Macrostomida</taxon>
        <taxon>Macrostomidae</taxon>
        <taxon>Macrostomum</taxon>
    </lineage>
</organism>
<dbReference type="SUPFAM" id="SSF48508">
    <property type="entry name" value="Nuclear receptor ligand-binding domain"/>
    <property type="match status" value="1"/>
</dbReference>
<dbReference type="GO" id="GO:0005634">
    <property type="term" value="C:nucleus"/>
    <property type="evidence" value="ECO:0007669"/>
    <property type="project" value="UniProtKB-SubCell"/>
</dbReference>
<dbReference type="InterPro" id="IPR001628">
    <property type="entry name" value="Znf_hrmn_rcpt"/>
</dbReference>
<keyword evidence="7 18" id="KW-0479">Metal-binding</keyword>
<dbReference type="WBParaSite" id="maker-uti_cns_0002592-snap-gene-0.2-mRNA-1">
    <property type="protein sequence ID" value="maker-uti_cns_0002592-snap-gene-0.2-mRNA-1"/>
    <property type="gene ID" value="maker-uti_cns_0002592-snap-gene-0.2"/>
</dbReference>
<evidence type="ECO:0000259" key="23">
    <source>
        <dbReference type="PROSITE" id="PS51999"/>
    </source>
</evidence>
<evidence type="ECO:0000256" key="19">
    <source>
        <dbReference type="PIRSR" id="PIRSR604808-3"/>
    </source>
</evidence>
<comment type="catalytic activity">
    <reaction evidence="1">
        <text>Exonucleolytic cleavage in the 3'- to 5'-direction to yield nucleoside 5'-phosphates.</text>
        <dbReference type="EC" id="3.1.11.2"/>
    </reaction>
</comment>
<dbReference type="Pfam" id="PF00105">
    <property type="entry name" value="zf-C4"/>
    <property type="match status" value="1"/>
</dbReference>
<feature type="active site" description="Proton acceptor" evidence="17">
    <location>
        <position position="349"/>
    </location>
</feature>
<dbReference type="PRINTS" id="PR00047">
    <property type="entry name" value="STROIDFINGER"/>
</dbReference>
<feature type="compositionally biased region" description="Pro residues" evidence="21">
    <location>
        <begin position="402"/>
        <end position="413"/>
    </location>
</feature>
<feature type="region of interest" description="Disordered" evidence="21">
    <location>
        <begin position="561"/>
        <end position="585"/>
    </location>
</feature>
<feature type="domain" description="Nuclear receptor" evidence="22">
    <location>
        <begin position="593"/>
        <end position="668"/>
    </location>
</feature>
<dbReference type="InterPro" id="IPR001723">
    <property type="entry name" value="Nuclear_hrmn_rcpt"/>
</dbReference>
<feature type="compositionally biased region" description="Low complexity" evidence="21">
    <location>
        <begin position="265"/>
        <end position="281"/>
    </location>
</feature>
<evidence type="ECO:0000256" key="6">
    <source>
        <dbReference type="ARBA" id="ARBA00013541"/>
    </source>
</evidence>
<dbReference type="Proteomes" id="UP000095280">
    <property type="component" value="Unplaced"/>
</dbReference>
<keyword evidence="15" id="KW-0675">Receptor</keyword>
<dbReference type="EC" id="3.1.11.2" evidence="5"/>
<dbReference type="AlphaFoldDB" id="A0A1I8GNH1"/>
<dbReference type="GO" id="GO:0043565">
    <property type="term" value="F:sequence-specific DNA binding"/>
    <property type="evidence" value="ECO:0007669"/>
    <property type="project" value="InterPro"/>
</dbReference>
<dbReference type="PROSITE" id="PS00031">
    <property type="entry name" value="NUCLEAR_REC_DBD_1"/>
    <property type="match status" value="1"/>
</dbReference>
<dbReference type="Pfam" id="PF03372">
    <property type="entry name" value="Exo_endo_phos"/>
    <property type="match status" value="1"/>
</dbReference>
<dbReference type="InterPro" id="IPR004808">
    <property type="entry name" value="AP_endonuc_1"/>
</dbReference>
<feature type="domain" description="GRF-type" evidence="23">
    <location>
        <begin position="500"/>
        <end position="549"/>
    </location>
</feature>
<dbReference type="Gene3D" id="3.30.50.10">
    <property type="entry name" value="Erythroid Transcription Factor GATA-1, subunit A"/>
    <property type="match status" value="1"/>
</dbReference>
<dbReference type="InterPro" id="IPR013088">
    <property type="entry name" value="Znf_NHR/GATA"/>
</dbReference>
<feature type="region of interest" description="Disordered" evidence="21">
    <location>
        <begin position="259"/>
        <end position="287"/>
    </location>
</feature>
<keyword evidence="12" id="KW-0805">Transcription regulation</keyword>
<dbReference type="GO" id="GO:0006281">
    <property type="term" value="P:DNA repair"/>
    <property type="evidence" value="ECO:0007669"/>
    <property type="project" value="InterPro"/>
</dbReference>
<evidence type="ECO:0000256" key="9">
    <source>
        <dbReference type="ARBA" id="ARBA00022801"/>
    </source>
</evidence>
<feature type="binding site" evidence="18">
    <location>
        <position position="197"/>
    </location>
    <ligand>
        <name>Mg(2+)</name>
        <dbReference type="ChEBI" id="CHEBI:18420"/>
        <label>1</label>
    </ligand>
</feature>
<name>A0A1I8GNH1_9PLAT</name>
<protein>
    <recommendedName>
        <fullName evidence="6">DNA-(apurinic or apyrimidinic site) endonuclease 2</fullName>
        <ecNumber evidence="5">3.1.11.2</ecNumber>
    </recommendedName>
</protein>